<dbReference type="STRING" id="279113.CPter91_3023"/>
<evidence type="ECO:0000313" key="3">
    <source>
        <dbReference type="EMBL" id="AMP05364.1"/>
    </source>
</evidence>
<dbReference type="GO" id="GO:0015627">
    <property type="term" value="C:type II protein secretion system complex"/>
    <property type="evidence" value="ECO:0007669"/>
    <property type="project" value="InterPro"/>
</dbReference>
<accession>A0A127Q5Q1</accession>
<dbReference type="GO" id="GO:0015628">
    <property type="term" value="P:protein secretion by the type II secretion system"/>
    <property type="evidence" value="ECO:0007669"/>
    <property type="project" value="InterPro"/>
</dbReference>
<dbReference type="AlphaFoldDB" id="A0A127Q5Q1"/>
<dbReference type="InterPro" id="IPR045584">
    <property type="entry name" value="Pilin-like"/>
</dbReference>
<dbReference type="OrthoDB" id="9795612at2"/>
<keyword evidence="2" id="KW-0472">Membrane</keyword>
<name>A0A127Q5Q1_9BURK</name>
<proteinExistence type="predicted"/>
<dbReference type="Gene3D" id="3.30.700.10">
    <property type="entry name" value="Glycoprotein, Type 4 Pilin"/>
    <property type="match status" value="1"/>
</dbReference>
<keyword evidence="1" id="KW-0488">Methylation</keyword>
<dbReference type="KEGG" id="cpra:CPter91_3023"/>
<evidence type="ECO:0000313" key="4">
    <source>
        <dbReference type="Proteomes" id="UP000074561"/>
    </source>
</evidence>
<reference evidence="3 4" key="1">
    <citation type="submission" date="2015-11" db="EMBL/GenBank/DDBJ databases">
        <title>Exploring the genomic traits of fungus-feeding bacterial genus Collimonas.</title>
        <authorList>
            <person name="Song C."/>
            <person name="Schmidt R."/>
            <person name="de Jager V."/>
            <person name="Krzyzanowska D."/>
            <person name="Jongedijk E."/>
            <person name="Cankar K."/>
            <person name="Beekwilder J."/>
            <person name="van Veen A."/>
            <person name="de Boer W."/>
            <person name="van Veen J.A."/>
            <person name="Garbeva P."/>
        </authorList>
    </citation>
    <scope>NUCLEOTIDE SEQUENCE [LARGE SCALE GENOMIC DNA]</scope>
    <source>
        <strain evidence="3 4">Ter91</strain>
    </source>
</reference>
<sequence length="138" mass="15496">MVINMRQTFRRNVRPDSELGFTLIELLVVLSIVALLLSISVPKYFHSLDYSKEVILKENLRVVRKTIDQYYADTGHYPDDLDELVSKKYLRALPFDPITSSAATWILIAPEDVKSGKLFDLHSGASGATHDGVAFGQL</sequence>
<keyword evidence="2" id="KW-1133">Transmembrane helix</keyword>
<dbReference type="PATRIC" id="fig|279113.9.peg.2989"/>
<dbReference type="NCBIfam" id="TIGR02532">
    <property type="entry name" value="IV_pilin_GFxxxE"/>
    <property type="match status" value="1"/>
</dbReference>
<dbReference type="PRINTS" id="PR00813">
    <property type="entry name" value="BCTERIALGSPG"/>
</dbReference>
<dbReference type="EMBL" id="CP013234">
    <property type="protein sequence ID" value="AMP05364.1"/>
    <property type="molecule type" value="Genomic_DNA"/>
</dbReference>
<evidence type="ECO:0000256" key="1">
    <source>
        <dbReference type="ARBA" id="ARBA00022481"/>
    </source>
</evidence>
<keyword evidence="2" id="KW-0812">Transmembrane</keyword>
<evidence type="ECO:0000256" key="2">
    <source>
        <dbReference type="SAM" id="Phobius"/>
    </source>
</evidence>
<feature type="transmembrane region" description="Helical" evidence="2">
    <location>
        <begin position="21"/>
        <end position="41"/>
    </location>
</feature>
<gene>
    <name evidence="3" type="ORF">CPter91_3023</name>
</gene>
<dbReference type="Pfam" id="PF07963">
    <property type="entry name" value="N_methyl"/>
    <property type="match status" value="1"/>
</dbReference>
<dbReference type="Proteomes" id="UP000074561">
    <property type="component" value="Chromosome"/>
</dbReference>
<dbReference type="SUPFAM" id="SSF54523">
    <property type="entry name" value="Pili subunits"/>
    <property type="match status" value="1"/>
</dbReference>
<dbReference type="InterPro" id="IPR012902">
    <property type="entry name" value="N_methyl_site"/>
</dbReference>
<protein>
    <submittedName>
        <fullName evidence="3">Prepilin-type N-terminal cleavage/methylation domain protein</fullName>
    </submittedName>
</protein>
<dbReference type="InterPro" id="IPR000983">
    <property type="entry name" value="Bac_GSPG_pilin"/>
</dbReference>
<organism evidence="3 4">
    <name type="scientific">Collimonas pratensis</name>
    <dbReference type="NCBI Taxonomy" id="279113"/>
    <lineage>
        <taxon>Bacteria</taxon>
        <taxon>Pseudomonadati</taxon>
        <taxon>Pseudomonadota</taxon>
        <taxon>Betaproteobacteria</taxon>
        <taxon>Burkholderiales</taxon>
        <taxon>Oxalobacteraceae</taxon>
        <taxon>Collimonas</taxon>
    </lineage>
</organism>